<dbReference type="NCBIfam" id="NF037995">
    <property type="entry name" value="TRAP_S1"/>
    <property type="match status" value="1"/>
</dbReference>
<sequence length="348" mass="37039">MTHRLAAVGLAAAALLGAGRVTAQTVTLKFAHFLPSTGNFQRHIAEPWCAAIEKDSGGRLKCQIFPSLQLGGTPAQIPDQVKNGVADIGWTSPSFATGRFPRTEALELPFSLPPGGLSGSRAMWAYYQKHAQDDYKDFKVLAIFSASNVVISTANKPVLTADGFKGLKLRSPSRFAALLIGQLGGTPVNLPVAAITESISKGVIDGAMAPWEILPTTKIDEVTKYHMEGLPNQPGFTQTPMAILMNKTKWDGLPADLKAVLDKHSGAALSDLAGRVWDEGNEAAKKKMTAQGNKILVIKPEDYAAMQKAGAAVEADWIKQADARGLDGKKLAAEVHALGAKFMNTPSK</sequence>
<evidence type="ECO:0000313" key="3">
    <source>
        <dbReference type="EMBL" id="ASM79162.1"/>
    </source>
</evidence>
<accession>A0A221KJF3</accession>
<keyword evidence="1 2" id="KW-0732">Signal</keyword>
<dbReference type="PANTHER" id="PTHR33376:SF15">
    <property type="entry name" value="BLL6794 PROTEIN"/>
    <property type="match status" value="1"/>
</dbReference>
<dbReference type="CDD" id="cd13665">
    <property type="entry name" value="PBP2_TRAP_Dctp3_4"/>
    <property type="match status" value="1"/>
</dbReference>
<dbReference type="Gene3D" id="3.40.190.170">
    <property type="entry name" value="Bacterial extracellular solute-binding protein, family 7"/>
    <property type="match status" value="1"/>
</dbReference>
<name>A0A221KJF3_VITFI</name>
<dbReference type="GO" id="GO:0055085">
    <property type="term" value="P:transmembrane transport"/>
    <property type="evidence" value="ECO:0007669"/>
    <property type="project" value="InterPro"/>
</dbReference>
<protein>
    <recommendedName>
        <fullName evidence="5">C4-dicarboxylate transporter</fullName>
    </recommendedName>
</protein>
<dbReference type="EMBL" id="CP022424">
    <property type="protein sequence ID" value="ASM79162.1"/>
    <property type="molecule type" value="Genomic_DNA"/>
</dbReference>
<evidence type="ECO:0000256" key="2">
    <source>
        <dbReference type="SAM" id="SignalP"/>
    </source>
</evidence>
<dbReference type="InterPro" id="IPR018389">
    <property type="entry name" value="DctP_fam"/>
</dbReference>
<feature type="chain" id="PRO_5012081358" description="C4-dicarboxylate transporter" evidence="2">
    <location>
        <begin position="24"/>
        <end position="348"/>
    </location>
</feature>
<dbReference type="AlphaFoldDB" id="A0A221KJF3"/>
<reference evidence="3 4" key="1">
    <citation type="submission" date="2017-07" db="EMBL/GenBank/DDBJ databases">
        <title>Complete Genome Sequence of the cosmetic ferment Vitreoscilla filiformis (ATCC15551).</title>
        <authorList>
            <person name="Contreras S."/>
            <person name="Sagory-Zalkind P."/>
            <person name="Blanquart H."/>
            <person name="Iltis A."/>
            <person name="Morand S.C."/>
        </authorList>
    </citation>
    <scope>NUCLEOTIDE SEQUENCE [LARGE SCALE GENOMIC DNA]</scope>
    <source>
        <strain evidence="3 4">ATCC 15551</strain>
        <plasmid evidence="4">Plasmid pvf1</plasmid>
    </source>
</reference>
<dbReference type="PANTHER" id="PTHR33376">
    <property type="match status" value="1"/>
</dbReference>
<gene>
    <name evidence="3" type="ORF">VITFI_CDS3385</name>
</gene>
<evidence type="ECO:0008006" key="5">
    <source>
        <dbReference type="Google" id="ProtNLM"/>
    </source>
</evidence>
<dbReference type="Proteomes" id="UP000199729">
    <property type="component" value="Plasmid pVF1"/>
</dbReference>
<dbReference type="Pfam" id="PF03480">
    <property type="entry name" value="DctP"/>
    <property type="match status" value="1"/>
</dbReference>
<evidence type="ECO:0000313" key="4">
    <source>
        <dbReference type="Proteomes" id="UP000199729"/>
    </source>
</evidence>
<feature type="signal peptide" evidence="2">
    <location>
        <begin position="1"/>
        <end position="23"/>
    </location>
</feature>
<geneLocation type="plasmid" evidence="4">
    <name>pvf1</name>
</geneLocation>
<dbReference type="KEGG" id="vff:VITFI_CDS3385"/>
<keyword evidence="4" id="KW-1185">Reference proteome</keyword>
<keyword evidence="3" id="KW-0614">Plasmid</keyword>
<dbReference type="InterPro" id="IPR038404">
    <property type="entry name" value="TRAP_DctP_sf"/>
</dbReference>
<proteinExistence type="predicted"/>
<organism evidence="3 4">
    <name type="scientific">Vitreoscilla filiformis</name>
    <dbReference type="NCBI Taxonomy" id="63"/>
    <lineage>
        <taxon>Bacteria</taxon>
        <taxon>Pseudomonadati</taxon>
        <taxon>Pseudomonadota</taxon>
        <taxon>Betaproteobacteria</taxon>
        <taxon>Neisseriales</taxon>
        <taxon>Neisseriaceae</taxon>
        <taxon>Vitreoscilla</taxon>
    </lineage>
</organism>
<evidence type="ECO:0000256" key="1">
    <source>
        <dbReference type="ARBA" id="ARBA00022729"/>
    </source>
</evidence>